<dbReference type="AlphaFoldDB" id="W9RM65"/>
<dbReference type="GO" id="GO:0031124">
    <property type="term" value="P:mRNA 3'-end processing"/>
    <property type="evidence" value="ECO:0007669"/>
    <property type="project" value="InterPro"/>
</dbReference>
<dbReference type="GO" id="GO:0000993">
    <property type="term" value="F:RNA polymerase II complex binding"/>
    <property type="evidence" value="ECO:0007669"/>
    <property type="project" value="InterPro"/>
</dbReference>
<feature type="region of interest" description="Disordered" evidence="1">
    <location>
        <begin position="346"/>
        <end position="370"/>
    </location>
</feature>
<feature type="compositionally biased region" description="Polar residues" evidence="1">
    <location>
        <begin position="134"/>
        <end position="152"/>
    </location>
</feature>
<feature type="region of interest" description="Disordered" evidence="1">
    <location>
        <begin position="132"/>
        <end position="152"/>
    </location>
</feature>
<dbReference type="GO" id="GO:0005849">
    <property type="term" value="C:mRNA cleavage factor complex"/>
    <property type="evidence" value="ECO:0007669"/>
    <property type="project" value="TreeGrafter"/>
</dbReference>
<dbReference type="GO" id="GO:0006369">
    <property type="term" value="P:termination of RNA polymerase II transcription"/>
    <property type="evidence" value="ECO:0007669"/>
    <property type="project" value="InterPro"/>
</dbReference>
<dbReference type="PANTHER" id="PTHR15921">
    <property type="entry name" value="PRE-MRNA CLEAVAGE COMPLEX II"/>
    <property type="match status" value="1"/>
</dbReference>
<protein>
    <recommendedName>
        <fullName evidence="2">PCFS4-like zinc finger domain-containing protein</fullName>
    </recommendedName>
</protein>
<dbReference type="OrthoDB" id="1194547at2759"/>
<name>W9RM65_9ROSA</name>
<evidence type="ECO:0000259" key="2">
    <source>
        <dbReference type="Pfam" id="PF23228"/>
    </source>
</evidence>
<dbReference type="PANTHER" id="PTHR15921:SF12">
    <property type="entry name" value="POLYADENYLATION AND CLEAVAGE FACTOR HOMOLOG 4"/>
    <property type="match status" value="1"/>
</dbReference>
<evidence type="ECO:0000256" key="1">
    <source>
        <dbReference type="SAM" id="MobiDB-lite"/>
    </source>
</evidence>
<feature type="domain" description="PCFS4-like zinc finger" evidence="2">
    <location>
        <begin position="283"/>
        <end position="341"/>
    </location>
</feature>
<accession>W9RM65</accession>
<dbReference type="GO" id="GO:0005737">
    <property type="term" value="C:cytoplasm"/>
    <property type="evidence" value="ECO:0007669"/>
    <property type="project" value="TreeGrafter"/>
</dbReference>
<dbReference type="STRING" id="981085.W9RM65"/>
<dbReference type="InterPro" id="IPR045154">
    <property type="entry name" value="PCF11-like"/>
</dbReference>
<dbReference type="InterPro" id="IPR057242">
    <property type="entry name" value="PCFS4-like"/>
</dbReference>
<evidence type="ECO:0000313" key="4">
    <source>
        <dbReference type="Proteomes" id="UP000030645"/>
    </source>
</evidence>
<dbReference type="GO" id="GO:0003729">
    <property type="term" value="F:mRNA binding"/>
    <property type="evidence" value="ECO:0007669"/>
    <property type="project" value="InterPro"/>
</dbReference>
<dbReference type="Pfam" id="PF23228">
    <property type="entry name" value="zf_PCFS4"/>
    <property type="match status" value="1"/>
</dbReference>
<dbReference type="eggNOG" id="KOG2071">
    <property type="taxonomic scope" value="Eukaryota"/>
</dbReference>
<reference evidence="4" key="1">
    <citation type="submission" date="2013-01" db="EMBL/GenBank/DDBJ databases">
        <title>Draft Genome Sequence of a Mulberry Tree, Morus notabilis C.K. Schneid.</title>
        <authorList>
            <person name="He N."/>
            <person name="Zhao S."/>
        </authorList>
    </citation>
    <scope>NUCLEOTIDE SEQUENCE</scope>
</reference>
<dbReference type="EMBL" id="KE345260">
    <property type="protein sequence ID" value="EXB97173.1"/>
    <property type="molecule type" value="Genomic_DNA"/>
</dbReference>
<proteinExistence type="predicted"/>
<dbReference type="Proteomes" id="UP000030645">
    <property type="component" value="Unassembled WGS sequence"/>
</dbReference>
<keyword evidence="4" id="KW-1185">Reference proteome</keyword>
<sequence>MFLSKPSLDYLDRRAIGIDDNLSKLQRKQYHNQNDELENHASNKLRYLIHAYGSDDRDVVTPSRELLDTNVLIQRPSSMPWQNTEHAVPFLGFDHETNHKLLSLSQPINSGGRASVGLRPPVQVIRGLHPSPPLNSIMQPMQNQQEHQRQTPSQLQQLASAFSGLLNSLLAQGVISLTKPNSVQESQPLKFDSDLLKARNESAVKALYGDLPRQCRTCGRRFKSQELCSHMDWQKTKNHMSKNRKLDKLSREWFVSARLWLIRTTDAVPVFLHSEIIVEKKSDEECAVTAHGDRNVCALCGDSFEEFYREEAEERMYKSAVYLNAPNSSQLGPIVHAKCRSGSSIVPQAGFGQDEEGPTVEGSRRKRLRI</sequence>
<gene>
    <name evidence="3" type="ORF">L484_008663</name>
</gene>
<evidence type="ECO:0000313" key="3">
    <source>
        <dbReference type="EMBL" id="EXB97173.1"/>
    </source>
</evidence>
<organism evidence="3 4">
    <name type="scientific">Morus notabilis</name>
    <dbReference type="NCBI Taxonomy" id="981085"/>
    <lineage>
        <taxon>Eukaryota</taxon>
        <taxon>Viridiplantae</taxon>
        <taxon>Streptophyta</taxon>
        <taxon>Embryophyta</taxon>
        <taxon>Tracheophyta</taxon>
        <taxon>Spermatophyta</taxon>
        <taxon>Magnoliopsida</taxon>
        <taxon>eudicotyledons</taxon>
        <taxon>Gunneridae</taxon>
        <taxon>Pentapetalae</taxon>
        <taxon>rosids</taxon>
        <taxon>fabids</taxon>
        <taxon>Rosales</taxon>
        <taxon>Moraceae</taxon>
        <taxon>Moreae</taxon>
        <taxon>Morus</taxon>
    </lineage>
</organism>
<dbReference type="KEGG" id="mnt:21392022"/>